<protein>
    <submittedName>
        <fullName evidence="2">F0F1-ATPase subunit (ATPase_gene1)</fullName>
    </submittedName>
</protein>
<keyword evidence="1" id="KW-0472">Membrane</keyword>
<keyword evidence="3" id="KW-1185">Reference proteome</keyword>
<organism evidence="2 3">
    <name type="scientific">Urbifossiella limnaea</name>
    <dbReference type="NCBI Taxonomy" id="2528023"/>
    <lineage>
        <taxon>Bacteria</taxon>
        <taxon>Pseudomonadati</taxon>
        <taxon>Planctomycetota</taxon>
        <taxon>Planctomycetia</taxon>
        <taxon>Gemmatales</taxon>
        <taxon>Gemmataceae</taxon>
        <taxon>Urbifossiella</taxon>
    </lineage>
</organism>
<dbReference type="RefSeq" id="WP_145244195.1">
    <property type="nucleotide sequence ID" value="NZ_CP036273.1"/>
</dbReference>
<feature type="transmembrane region" description="Helical" evidence="1">
    <location>
        <begin position="40"/>
        <end position="64"/>
    </location>
</feature>
<reference evidence="2 3" key="1">
    <citation type="submission" date="2019-02" db="EMBL/GenBank/DDBJ databases">
        <title>Deep-cultivation of Planctomycetes and their phenomic and genomic characterization uncovers novel biology.</title>
        <authorList>
            <person name="Wiegand S."/>
            <person name="Jogler M."/>
            <person name="Boedeker C."/>
            <person name="Pinto D."/>
            <person name="Vollmers J."/>
            <person name="Rivas-Marin E."/>
            <person name="Kohn T."/>
            <person name="Peeters S.H."/>
            <person name="Heuer A."/>
            <person name="Rast P."/>
            <person name="Oberbeckmann S."/>
            <person name="Bunk B."/>
            <person name="Jeske O."/>
            <person name="Meyerdierks A."/>
            <person name="Storesund J.E."/>
            <person name="Kallscheuer N."/>
            <person name="Luecker S."/>
            <person name="Lage O.M."/>
            <person name="Pohl T."/>
            <person name="Merkel B.J."/>
            <person name="Hornburger P."/>
            <person name="Mueller R.-W."/>
            <person name="Bruemmer F."/>
            <person name="Labrenz M."/>
            <person name="Spormann A.M."/>
            <person name="Op den Camp H."/>
            <person name="Overmann J."/>
            <person name="Amann R."/>
            <person name="Jetten M.S.M."/>
            <person name="Mascher T."/>
            <person name="Medema M.H."/>
            <person name="Devos D.P."/>
            <person name="Kaster A.-K."/>
            <person name="Ovreas L."/>
            <person name="Rohde M."/>
            <person name="Galperin M.Y."/>
            <person name="Jogler C."/>
        </authorList>
    </citation>
    <scope>NUCLEOTIDE SEQUENCE [LARGE SCALE GENOMIC DNA]</scope>
    <source>
        <strain evidence="2 3">ETA_A1</strain>
    </source>
</reference>
<evidence type="ECO:0000256" key="1">
    <source>
        <dbReference type="SAM" id="Phobius"/>
    </source>
</evidence>
<keyword evidence="1" id="KW-0812">Transmembrane</keyword>
<proteinExistence type="predicted"/>
<evidence type="ECO:0000313" key="2">
    <source>
        <dbReference type="EMBL" id="QDU23998.1"/>
    </source>
</evidence>
<dbReference type="KEGG" id="uli:ETAA1_60090"/>
<dbReference type="OrthoDB" id="288695at2"/>
<evidence type="ECO:0000313" key="3">
    <source>
        <dbReference type="Proteomes" id="UP000319576"/>
    </source>
</evidence>
<accession>A0A517Y2S7</accession>
<feature type="transmembrane region" description="Helical" evidence="1">
    <location>
        <begin position="12"/>
        <end position="34"/>
    </location>
</feature>
<name>A0A517Y2S7_9BACT</name>
<sequence length="73" mass="7554">MTAPKSSPGDYRGLALAGTAIGEMVGPIVLGVWLDGKYGWAPWGLAVGSVIGVVGGIGHLFLTARRMSRDEGR</sequence>
<keyword evidence="1" id="KW-1133">Transmembrane helix</keyword>
<dbReference type="Proteomes" id="UP000319576">
    <property type="component" value="Chromosome"/>
</dbReference>
<dbReference type="AlphaFoldDB" id="A0A517Y2S7"/>
<gene>
    <name evidence="2" type="ORF">ETAA1_60090</name>
</gene>
<dbReference type="EMBL" id="CP036273">
    <property type="protein sequence ID" value="QDU23998.1"/>
    <property type="molecule type" value="Genomic_DNA"/>
</dbReference>